<evidence type="ECO:0000256" key="2">
    <source>
        <dbReference type="ARBA" id="ARBA00022679"/>
    </source>
</evidence>
<proteinExistence type="predicted"/>
<dbReference type="InterPro" id="IPR000719">
    <property type="entry name" value="Prot_kinase_dom"/>
</dbReference>
<dbReference type="GO" id="GO:0005524">
    <property type="term" value="F:ATP binding"/>
    <property type="evidence" value="ECO:0007669"/>
    <property type="project" value="UniProtKB-KW"/>
</dbReference>
<dbReference type="InterPro" id="IPR011009">
    <property type="entry name" value="Kinase-like_dom_sf"/>
</dbReference>
<evidence type="ECO:0000259" key="6">
    <source>
        <dbReference type="PROSITE" id="PS50011"/>
    </source>
</evidence>
<keyword evidence="2" id="KW-0808">Transferase</keyword>
<keyword evidence="1" id="KW-0723">Serine/threonine-protein kinase</keyword>
<evidence type="ECO:0000313" key="7">
    <source>
        <dbReference type="EMBL" id="KAJ6219504.1"/>
    </source>
</evidence>
<name>A0A9Q0RM81_BLOTA</name>
<evidence type="ECO:0000313" key="8">
    <source>
        <dbReference type="Proteomes" id="UP001142055"/>
    </source>
</evidence>
<dbReference type="Proteomes" id="UP001142055">
    <property type="component" value="Chromosome 2"/>
</dbReference>
<dbReference type="SUPFAM" id="SSF56112">
    <property type="entry name" value="Protein kinase-like (PK-like)"/>
    <property type="match status" value="1"/>
</dbReference>
<evidence type="ECO:0000256" key="1">
    <source>
        <dbReference type="ARBA" id="ARBA00022527"/>
    </source>
</evidence>
<dbReference type="Pfam" id="PF00069">
    <property type="entry name" value="Pkinase"/>
    <property type="match status" value="1"/>
</dbReference>
<sequence length="297" mass="34517">MSGKSQKPIENIELDPACHVLKFLSTISYNTESILYTINLLPDTNVIYACKKIFLDRIPENQRNRIIDLESNLRSVRRLIHPHIIKCYRVFSINNSVYFVMEYCPLGSMYDLLNKIDTPFLIKSTRLWFGQILGAVNYIHSRGLAHRNITLTSILQISSERMILSGFTHCCLAYKRDIDIMRTTVFRENLQYQAPEMHPLCSQIWPYDAKSTDMYSMGVVLFQMVNRDPPFDVSVYNTNPVTYINNQRNREYTYKSAFSAFINSKFKHLIWLLLEPKPGVRITSSTALVHEALLPED</sequence>
<reference evidence="7" key="1">
    <citation type="submission" date="2022-12" db="EMBL/GenBank/DDBJ databases">
        <title>Genome assemblies of Blomia tropicalis.</title>
        <authorList>
            <person name="Cui Y."/>
        </authorList>
    </citation>
    <scope>NUCLEOTIDE SEQUENCE</scope>
    <source>
        <tissue evidence="7">Adult mites</tissue>
    </source>
</reference>
<dbReference type="EMBL" id="JAPWDV010000002">
    <property type="protein sequence ID" value="KAJ6219504.1"/>
    <property type="molecule type" value="Genomic_DNA"/>
</dbReference>
<keyword evidence="5" id="KW-0067">ATP-binding</keyword>
<keyword evidence="4" id="KW-0418">Kinase</keyword>
<dbReference type="SMART" id="SM00220">
    <property type="entry name" value="S_TKc"/>
    <property type="match status" value="1"/>
</dbReference>
<evidence type="ECO:0000256" key="5">
    <source>
        <dbReference type="ARBA" id="ARBA00022840"/>
    </source>
</evidence>
<gene>
    <name evidence="7" type="ORF">RDWZM_005316</name>
</gene>
<evidence type="ECO:0000256" key="3">
    <source>
        <dbReference type="ARBA" id="ARBA00022741"/>
    </source>
</evidence>
<dbReference type="PANTHER" id="PTHR24345:SF0">
    <property type="entry name" value="CELL CYCLE SERINE_THREONINE-PROTEIN KINASE CDC5_MSD2"/>
    <property type="match status" value="1"/>
</dbReference>
<organism evidence="7 8">
    <name type="scientific">Blomia tropicalis</name>
    <name type="common">Mite</name>
    <dbReference type="NCBI Taxonomy" id="40697"/>
    <lineage>
        <taxon>Eukaryota</taxon>
        <taxon>Metazoa</taxon>
        <taxon>Ecdysozoa</taxon>
        <taxon>Arthropoda</taxon>
        <taxon>Chelicerata</taxon>
        <taxon>Arachnida</taxon>
        <taxon>Acari</taxon>
        <taxon>Acariformes</taxon>
        <taxon>Sarcoptiformes</taxon>
        <taxon>Astigmata</taxon>
        <taxon>Glycyphagoidea</taxon>
        <taxon>Echimyopodidae</taxon>
        <taxon>Blomia</taxon>
    </lineage>
</organism>
<accession>A0A9Q0RM81</accession>
<dbReference type="GO" id="GO:0004674">
    <property type="term" value="F:protein serine/threonine kinase activity"/>
    <property type="evidence" value="ECO:0007669"/>
    <property type="project" value="UniProtKB-KW"/>
</dbReference>
<comment type="caution">
    <text evidence="7">The sequence shown here is derived from an EMBL/GenBank/DDBJ whole genome shotgun (WGS) entry which is preliminary data.</text>
</comment>
<keyword evidence="3" id="KW-0547">Nucleotide-binding</keyword>
<dbReference type="AlphaFoldDB" id="A0A9Q0RM81"/>
<dbReference type="PROSITE" id="PS50011">
    <property type="entry name" value="PROTEIN_KINASE_DOM"/>
    <property type="match status" value="1"/>
</dbReference>
<dbReference type="GO" id="GO:0005634">
    <property type="term" value="C:nucleus"/>
    <property type="evidence" value="ECO:0007669"/>
    <property type="project" value="TreeGrafter"/>
</dbReference>
<feature type="domain" description="Protein kinase" evidence="6">
    <location>
        <begin position="21"/>
        <end position="293"/>
    </location>
</feature>
<dbReference type="PANTHER" id="PTHR24345">
    <property type="entry name" value="SERINE/THREONINE-PROTEIN KINASE PLK"/>
    <property type="match status" value="1"/>
</dbReference>
<dbReference type="OrthoDB" id="541276at2759"/>
<keyword evidence="8" id="KW-1185">Reference proteome</keyword>
<protein>
    <recommendedName>
        <fullName evidence="6">Protein kinase domain-containing protein</fullName>
    </recommendedName>
</protein>
<evidence type="ECO:0000256" key="4">
    <source>
        <dbReference type="ARBA" id="ARBA00022777"/>
    </source>
</evidence>
<dbReference type="Gene3D" id="1.10.510.10">
    <property type="entry name" value="Transferase(Phosphotransferase) domain 1"/>
    <property type="match status" value="1"/>
</dbReference>